<reference evidence="1 2" key="1">
    <citation type="submission" date="2022-04" db="EMBL/GenBank/DDBJ databases">
        <title>Positive selection, recombination, and allopatry shape intraspecific diversity of widespread and dominant cyanobacteria.</title>
        <authorList>
            <person name="Wei J."/>
            <person name="Shu W."/>
            <person name="Hu C."/>
        </authorList>
    </citation>
    <scope>NUCLEOTIDE SEQUENCE [LARGE SCALE GENOMIC DNA]</scope>
    <source>
        <strain evidence="1 2">AS-A4</strain>
    </source>
</reference>
<dbReference type="Proteomes" id="UP001476950">
    <property type="component" value="Unassembled WGS sequence"/>
</dbReference>
<organism evidence="1 2">
    <name type="scientific">Stenomitos frigidus AS-A4</name>
    <dbReference type="NCBI Taxonomy" id="2933935"/>
    <lineage>
        <taxon>Bacteria</taxon>
        <taxon>Bacillati</taxon>
        <taxon>Cyanobacteriota</taxon>
        <taxon>Cyanophyceae</taxon>
        <taxon>Leptolyngbyales</taxon>
        <taxon>Leptolyngbyaceae</taxon>
        <taxon>Stenomitos</taxon>
    </lineage>
</organism>
<comment type="caution">
    <text evidence="1">The sequence shown here is derived from an EMBL/GenBank/DDBJ whole genome shotgun (WGS) entry which is preliminary data.</text>
</comment>
<evidence type="ECO:0000313" key="1">
    <source>
        <dbReference type="EMBL" id="MEP1058533.1"/>
    </source>
</evidence>
<proteinExistence type="predicted"/>
<dbReference type="RefSeq" id="WP_190447841.1">
    <property type="nucleotide sequence ID" value="NZ_JAMPLM010000005.1"/>
</dbReference>
<protein>
    <submittedName>
        <fullName evidence="1">Uncharacterized protein</fullName>
    </submittedName>
</protein>
<dbReference type="EMBL" id="JAMPLM010000005">
    <property type="protein sequence ID" value="MEP1058533.1"/>
    <property type="molecule type" value="Genomic_DNA"/>
</dbReference>
<gene>
    <name evidence="1" type="ORF">NDI38_08790</name>
</gene>
<keyword evidence="2" id="KW-1185">Reference proteome</keyword>
<accession>A0ABV0KH08</accession>
<sequence length="178" mass="19460">MAVEPRFTSADISFADAIAVTQALLNDLEQGNVDAFGATVRELVRSENGARGFFVTYLSDDRPLADHPTPTLIAALQTSPAIVAPLLIKNLVMSTAMAMTHRRNQNEGLLQGSERVRSRTTQLIQALQLPQVQAEAQSLLGTIATKTGDYQAFLERWGYDLEQQQAMQQTLIALGFAQ</sequence>
<evidence type="ECO:0000313" key="2">
    <source>
        <dbReference type="Proteomes" id="UP001476950"/>
    </source>
</evidence>
<name>A0ABV0KH08_9CYAN</name>